<protein>
    <submittedName>
        <fullName evidence="2">Uncharacterized protein</fullName>
    </submittedName>
</protein>
<keyword evidence="1" id="KW-1133">Transmembrane helix</keyword>
<dbReference type="KEGG" id="ndv:NDEV_1468"/>
<evidence type="ECO:0000256" key="1">
    <source>
        <dbReference type="SAM" id="Phobius"/>
    </source>
</evidence>
<dbReference type="Proteomes" id="UP000196239">
    <property type="component" value="Chromosome 1"/>
</dbReference>
<feature type="transmembrane region" description="Helical" evidence="1">
    <location>
        <begin position="6"/>
        <end position="26"/>
    </location>
</feature>
<proteinExistence type="predicted"/>
<evidence type="ECO:0000313" key="2">
    <source>
        <dbReference type="EMBL" id="CUR52233.1"/>
    </source>
</evidence>
<sequence>MISLEWVVTGLVLFGTMIVCGVSLYVKRRRDAKLELDKQNEFRI</sequence>
<dbReference type="AlphaFoldDB" id="A0A128A4E6"/>
<keyword evidence="1" id="KW-0812">Transmembrane</keyword>
<keyword evidence="3" id="KW-1185">Reference proteome</keyword>
<keyword evidence="1" id="KW-0472">Membrane</keyword>
<organism evidence="2 3">
    <name type="scientific">Nitrosotalea devaniterrae</name>
    <dbReference type="NCBI Taxonomy" id="1078905"/>
    <lineage>
        <taxon>Archaea</taxon>
        <taxon>Nitrososphaerota</taxon>
        <taxon>Nitrososphaeria</taxon>
        <taxon>Nitrosotaleales</taxon>
        <taxon>Nitrosotaleaceae</taxon>
        <taxon>Nitrosotalea</taxon>
    </lineage>
</organism>
<accession>A0A128A4E6</accession>
<reference evidence="3" key="1">
    <citation type="submission" date="2015-10" db="EMBL/GenBank/DDBJ databases">
        <authorList>
            <person name="Lehtovirta-Morley L.E."/>
            <person name="Vieille C."/>
        </authorList>
    </citation>
    <scope>NUCLEOTIDE SEQUENCE [LARGE SCALE GENOMIC DNA]</scope>
</reference>
<gene>
    <name evidence="2" type="ORF">NDEV_1468</name>
</gene>
<dbReference type="EMBL" id="LN890280">
    <property type="protein sequence ID" value="CUR52233.1"/>
    <property type="molecule type" value="Genomic_DNA"/>
</dbReference>
<name>A0A128A4E6_9ARCH</name>
<evidence type="ECO:0000313" key="3">
    <source>
        <dbReference type="Proteomes" id="UP000196239"/>
    </source>
</evidence>